<dbReference type="InterPro" id="IPR027417">
    <property type="entry name" value="P-loop_NTPase"/>
</dbReference>
<feature type="transmembrane region" description="Helical" evidence="10">
    <location>
        <begin position="324"/>
        <end position="351"/>
    </location>
</feature>
<evidence type="ECO:0000256" key="7">
    <source>
        <dbReference type="ARBA" id="ARBA00022989"/>
    </source>
</evidence>
<evidence type="ECO:0000256" key="5">
    <source>
        <dbReference type="ARBA" id="ARBA00022741"/>
    </source>
</evidence>
<feature type="transmembrane region" description="Helical" evidence="10">
    <location>
        <begin position="371"/>
        <end position="388"/>
    </location>
</feature>
<feature type="region of interest" description="Disordered" evidence="9">
    <location>
        <begin position="968"/>
        <end position="997"/>
    </location>
</feature>
<feature type="compositionally biased region" description="Low complexity" evidence="9">
    <location>
        <begin position="1714"/>
        <end position="1729"/>
    </location>
</feature>
<feature type="region of interest" description="Disordered" evidence="9">
    <location>
        <begin position="457"/>
        <end position="480"/>
    </location>
</feature>
<feature type="transmembrane region" description="Helical" evidence="10">
    <location>
        <begin position="611"/>
        <end position="638"/>
    </location>
</feature>
<dbReference type="PROSITE" id="PS00211">
    <property type="entry name" value="ABC_TRANSPORTER_1"/>
    <property type="match status" value="2"/>
</dbReference>
<feature type="domain" description="ABC transporter" evidence="11">
    <location>
        <begin position="1398"/>
        <end position="1677"/>
    </location>
</feature>
<dbReference type="Pfam" id="PF00005">
    <property type="entry name" value="ABC_tran"/>
    <property type="match status" value="2"/>
</dbReference>
<feature type="transmembrane region" description="Helical" evidence="10">
    <location>
        <begin position="33"/>
        <end position="56"/>
    </location>
</feature>
<feature type="compositionally biased region" description="Polar residues" evidence="9">
    <location>
        <begin position="460"/>
        <end position="472"/>
    </location>
</feature>
<dbReference type="CDD" id="cd03250">
    <property type="entry name" value="ABCC_MRP_domain1"/>
    <property type="match status" value="1"/>
</dbReference>
<sequence>MGEPSSIEFASCSWPIWEVDDFTHCFKQDYLRVLLPLAIISLSFIHLLAQGLIHVARKKNIRGYDRILDGPSTLTPQSHTELPQDEEALSESEDDEGLTIHGGRLALAKTTSRGSIVQADVPPGQTLTVLIEEIAVACLVAINAVALVTDADGKEHRGGISAVAGLAAWVYVLMLTSLRLFLGNTQWRVPRLWNHTAAIYSLMWLFSAVVFRSVLIHPPSDVTRTMVIVEFCLTSLLFVTALSTRKGNKTILLEWENGIQPGRENLASLFSHYTFSWVDAIVYEGWKEPLDIKRVWNLLPKDKAATVLANYRQFKKTTSLAVHLLLYFKGLLLAQAGWAVVGGLLTFAPTLLLRAILRYVEDPGMAPRNVLWLYVILLPLTDILRSVADGQALWIGRKICINIRAILVGEIYAKALRRKAAAGKDTTLGASKKDKDGSAPKGIIAKVKRMLGLGKDISKDNQPAASDGTANGASKAATGDSDEQVNLGTIINLMSVDSFKVSEVTAYLHFLVASAPTQLLVSIVLLYHVMGLSAIPGFVVMALLLPVNIAFGRGFNSSQKRIMAATDKRIHTTNEILQNIRIIKYFAWEHRFANIVDEKRRAELKALRFRFMIWAAAVCVWNTVPILITFFSFLIYTVVEKKPLYPSVAFTAISLFMLLRYPLDQLGDMIAHVQESQVSIDRIEEFLAEEETEKFAQLGIDNVDETGKRVIGFRDATFIWGSKTAVAEDGSMAFRLLDLNVDFKIGKLNVITGPTGAGKSSMLMALLGEMTIMKGRVFLPGGRSREDVRPDPETGLAETCAYVAQQAWLVNASIKDNILFSAPYDEQRYRDVIVACALERDLEILDHGDETLVGEKGITLSGGQKQRISLARAVYSNSKHLLLDDCLSAVDSHTAQWIFNNCILGPLMRHRTCILVSHNIPLCVPAADFVITMANGRVTGQGSPQELVAAGKLPEDAAIQKSAPGSAHISRVPSRVPSSIGEESGGTLVNEPDGGPQMTRVETAKKEHKKQDAMEEHKAVGAVKWPVMKLYLQSMGSWWFWVVTGVVFGAQQLSGVASNLWIREWSNQYTSDKTVKIQFNMNSHSYSAQTLSPTYFASIAGYVKDNFGAVGTNDVNVAYYLTVLAIIGLAGAASALLRDMWIFLGSLTASWKLHDRLMSSVTGAKFKFFDVTPLGQMMNRFSKDLEAVDQEVAPIAIGVLSCGLGIIVTVVLIAYITPAFLIAGVFITLAYVLLGQFYLHASRDLKRLESVERSPLFQQFGETLSGITTIRAYGDERRFIRDNLARINTQLRPFIYLWAANRWLAFRTDCLGDLVAFFAGVFVTMSLGRIDAGSAGISLSYAIGFADNILWLVRLYAINEQNMNSVERIKEYLDVEQEAAAIVEDKRPAADWPSQGRVEFINYSTRYRKELEPVLRNVSFTIEAREKVGIVGRTGAGKSSLTLAIFRALEADEGRILIDDVDIGEIGLRDLREAITIVPQDPTLFMGTIRSNLDPFNLHTDEEIFTVLQRVHLIQPEELTASAAIPLATAAESAQVEASITASDTAVDTTNSEPQPSRPASITNKNIFLDLSSPVTESGNNLSQGQRQLLCLARALLKRPTVLVMDEATASIDYATDTAIQATIRELSCTTITIAHRLQTIADYDKVLVLDKGKVVEYGHPWELMRKKGGSFRGMCEMSGDLAALKEAARGAWRKTRLVDVDDEDEGDGEEEQTAAPSASDAAAAATDDGSLPGGGAEAAAPTEERTTTES</sequence>
<keyword evidence="4" id="KW-0677">Repeat</keyword>
<feature type="domain" description="ABC transporter" evidence="11">
    <location>
        <begin position="711"/>
        <end position="960"/>
    </location>
</feature>
<dbReference type="SUPFAM" id="SSF90123">
    <property type="entry name" value="ABC transporter transmembrane region"/>
    <property type="match status" value="2"/>
</dbReference>
<keyword evidence="2" id="KW-0813">Transport</keyword>
<dbReference type="SMART" id="SM00382">
    <property type="entry name" value="AAA"/>
    <property type="match status" value="2"/>
</dbReference>
<feature type="transmembrane region" description="Helical" evidence="10">
    <location>
        <begin position="127"/>
        <end position="148"/>
    </location>
</feature>
<keyword evidence="6" id="KW-0067">ATP-binding</keyword>
<evidence type="ECO:0008006" key="15">
    <source>
        <dbReference type="Google" id="ProtNLM"/>
    </source>
</evidence>
<dbReference type="InterPro" id="IPR050173">
    <property type="entry name" value="ABC_transporter_C-like"/>
</dbReference>
<comment type="caution">
    <text evidence="13">The sequence shown here is derived from an EMBL/GenBank/DDBJ whole genome shotgun (WGS) entry which is preliminary data.</text>
</comment>
<protein>
    <recommendedName>
        <fullName evidence="15">ATP-dependent bile acid permease</fullName>
    </recommendedName>
</protein>
<dbReference type="EMBL" id="JAZGSY010000060">
    <property type="protein sequence ID" value="KAL1841897.1"/>
    <property type="molecule type" value="Genomic_DNA"/>
</dbReference>
<feature type="transmembrane region" description="Helical" evidence="10">
    <location>
        <begin position="1219"/>
        <end position="1239"/>
    </location>
</feature>
<feature type="transmembrane region" description="Helical" evidence="10">
    <location>
        <begin position="1038"/>
        <end position="1062"/>
    </location>
</feature>
<feature type="region of interest" description="Disordered" evidence="9">
    <location>
        <begin position="1542"/>
        <end position="1561"/>
    </location>
</feature>
<evidence type="ECO:0000259" key="12">
    <source>
        <dbReference type="PROSITE" id="PS50929"/>
    </source>
</evidence>
<name>A0ABR3VJJ4_HUMIN</name>
<feature type="transmembrane region" description="Helical" evidence="10">
    <location>
        <begin position="533"/>
        <end position="551"/>
    </location>
</feature>
<evidence type="ECO:0000256" key="4">
    <source>
        <dbReference type="ARBA" id="ARBA00022737"/>
    </source>
</evidence>
<dbReference type="CDD" id="cd18604">
    <property type="entry name" value="ABC_6TM_VMR1_D2_like"/>
    <property type="match status" value="1"/>
</dbReference>
<dbReference type="PANTHER" id="PTHR24223:SF353">
    <property type="entry name" value="ABC TRANSPORTER ATP-BINDING PROTEIN_PERMEASE VMR1-RELATED"/>
    <property type="match status" value="1"/>
</dbReference>
<feature type="compositionally biased region" description="Polar residues" evidence="9">
    <location>
        <begin position="72"/>
        <end position="81"/>
    </location>
</feature>
<keyword evidence="14" id="KW-1185">Reference proteome</keyword>
<evidence type="ECO:0000256" key="8">
    <source>
        <dbReference type="ARBA" id="ARBA00023136"/>
    </source>
</evidence>
<feature type="domain" description="ABC transmembrane type-1" evidence="12">
    <location>
        <begin position="1042"/>
        <end position="1357"/>
    </location>
</feature>
<feature type="region of interest" description="Disordered" evidence="9">
    <location>
        <begin position="72"/>
        <end position="95"/>
    </location>
</feature>
<dbReference type="InterPro" id="IPR036640">
    <property type="entry name" value="ABC1_TM_sf"/>
</dbReference>
<comment type="subcellular location">
    <subcellularLocation>
        <location evidence="1">Membrane</location>
    </subcellularLocation>
</comment>
<dbReference type="InterPro" id="IPR011527">
    <property type="entry name" value="ABC1_TM_dom"/>
</dbReference>
<evidence type="ECO:0000313" key="14">
    <source>
        <dbReference type="Proteomes" id="UP001583172"/>
    </source>
</evidence>
<evidence type="ECO:0000256" key="10">
    <source>
        <dbReference type="SAM" id="Phobius"/>
    </source>
</evidence>
<keyword evidence="3 10" id="KW-0812">Transmembrane</keyword>
<keyword evidence="8 10" id="KW-0472">Membrane</keyword>
<evidence type="ECO:0000256" key="2">
    <source>
        <dbReference type="ARBA" id="ARBA00022448"/>
    </source>
</evidence>
<evidence type="ECO:0000313" key="13">
    <source>
        <dbReference type="EMBL" id="KAL1841897.1"/>
    </source>
</evidence>
<feature type="transmembrane region" description="Helical" evidence="10">
    <location>
        <begin position="504"/>
        <end position="527"/>
    </location>
</feature>
<dbReference type="Gene3D" id="1.20.1560.10">
    <property type="entry name" value="ABC transporter type 1, transmembrane domain"/>
    <property type="match status" value="2"/>
</dbReference>
<evidence type="ECO:0000256" key="1">
    <source>
        <dbReference type="ARBA" id="ARBA00004370"/>
    </source>
</evidence>
<feature type="compositionally biased region" description="Acidic residues" evidence="9">
    <location>
        <begin position="83"/>
        <end position="95"/>
    </location>
</feature>
<dbReference type="SUPFAM" id="SSF52540">
    <property type="entry name" value="P-loop containing nucleoside triphosphate hydrolases"/>
    <property type="match status" value="2"/>
</dbReference>
<gene>
    <name evidence="13" type="ORF">VTJ49DRAFT_6419</name>
</gene>
<feature type="transmembrane region" description="Helical" evidence="10">
    <location>
        <begin position="222"/>
        <end position="242"/>
    </location>
</feature>
<dbReference type="CDD" id="cd18596">
    <property type="entry name" value="ABC_6TM_VMR1_D1_like"/>
    <property type="match status" value="1"/>
</dbReference>
<evidence type="ECO:0000256" key="6">
    <source>
        <dbReference type="ARBA" id="ARBA00022840"/>
    </source>
</evidence>
<dbReference type="InterPro" id="IPR003593">
    <property type="entry name" value="AAA+_ATPase"/>
</dbReference>
<dbReference type="InterPro" id="IPR003439">
    <property type="entry name" value="ABC_transporter-like_ATP-bd"/>
</dbReference>
<feature type="transmembrane region" description="Helical" evidence="10">
    <location>
        <begin position="160"/>
        <end position="182"/>
    </location>
</feature>
<keyword evidence="5" id="KW-0547">Nucleotide-binding</keyword>
<evidence type="ECO:0000259" key="11">
    <source>
        <dbReference type="PROSITE" id="PS50893"/>
    </source>
</evidence>
<dbReference type="PROSITE" id="PS50929">
    <property type="entry name" value="ABC_TM1F"/>
    <property type="match status" value="2"/>
</dbReference>
<accession>A0ABR3VJJ4</accession>
<evidence type="ECO:0000256" key="3">
    <source>
        <dbReference type="ARBA" id="ARBA00022692"/>
    </source>
</evidence>
<dbReference type="Proteomes" id="UP001583172">
    <property type="component" value="Unassembled WGS sequence"/>
</dbReference>
<dbReference type="PANTHER" id="PTHR24223">
    <property type="entry name" value="ATP-BINDING CASSETTE SUB-FAMILY C"/>
    <property type="match status" value="1"/>
</dbReference>
<proteinExistence type="predicted"/>
<feature type="compositionally biased region" description="Acidic residues" evidence="9">
    <location>
        <begin position="1701"/>
        <end position="1713"/>
    </location>
</feature>
<feature type="transmembrane region" description="Helical" evidence="10">
    <location>
        <begin position="1117"/>
        <end position="1137"/>
    </location>
</feature>
<feature type="region of interest" description="Disordered" evidence="9">
    <location>
        <begin position="1698"/>
        <end position="1751"/>
    </location>
</feature>
<feature type="transmembrane region" description="Helical" evidence="10">
    <location>
        <begin position="1192"/>
        <end position="1213"/>
    </location>
</feature>
<feature type="domain" description="ABC transmembrane type-1" evidence="12">
    <location>
        <begin position="339"/>
        <end position="675"/>
    </location>
</feature>
<organism evidence="13 14">
    <name type="scientific">Humicola insolens</name>
    <name type="common">Soft-rot fungus</name>
    <dbReference type="NCBI Taxonomy" id="85995"/>
    <lineage>
        <taxon>Eukaryota</taxon>
        <taxon>Fungi</taxon>
        <taxon>Dikarya</taxon>
        <taxon>Ascomycota</taxon>
        <taxon>Pezizomycotina</taxon>
        <taxon>Sordariomycetes</taxon>
        <taxon>Sordariomycetidae</taxon>
        <taxon>Sordariales</taxon>
        <taxon>Chaetomiaceae</taxon>
        <taxon>Mycothermus</taxon>
    </lineage>
</organism>
<dbReference type="InterPro" id="IPR017871">
    <property type="entry name" value="ABC_transporter-like_CS"/>
</dbReference>
<dbReference type="CDD" id="cd03244">
    <property type="entry name" value="ABCC_MRP_domain2"/>
    <property type="match status" value="1"/>
</dbReference>
<evidence type="ECO:0000256" key="9">
    <source>
        <dbReference type="SAM" id="MobiDB-lite"/>
    </source>
</evidence>
<reference evidence="13 14" key="1">
    <citation type="journal article" date="2024" name="Commun. Biol.">
        <title>Comparative genomic analysis of thermophilic fungi reveals convergent evolutionary adaptations and gene losses.</title>
        <authorList>
            <person name="Steindorff A.S."/>
            <person name="Aguilar-Pontes M.V."/>
            <person name="Robinson A.J."/>
            <person name="Andreopoulos B."/>
            <person name="LaButti K."/>
            <person name="Kuo A."/>
            <person name="Mondo S."/>
            <person name="Riley R."/>
            <person name="Otillar R."/>
            <person name="Haridas S."/>
            <person name="Lipzen A."/>
            <person name="Grimwood J."/>
            <person name="Schmutz J."/>
            <person name="Clum A."/>
            <person name="Reid I.D."/>
            <person name="Moisan M.C."/>
            <person name="Butler G."/>
            <person name="Nguyen T.T.M."/>
            <person name="Dewar K."/>
            <person name="Conant G."/>
            <person name="Drula E."/>
            <person name="Henrissat B."/>
            <person name="Hansel C."/>
            <person name="Singer S."/>
            <person name="Hutchinson M.I."/>
            <person name="de Vries R.P."/>
            <person name="Natvig D.O."/>
            <person name="Powell A.J."/>
            <person name="Tsang A."/>
            <person name="Grigoriev I.V."/>
        </authorList>
    </citation>
    <scope>NUCLEOTIDE SEQUENCE [LARGE SCALE GENOMIC DNA]</scope>
    <source>
        <strain evidence="13 14">CBS 620.91</strain>
    </source>
</reference>
<dbReference type="Gene3D" id="3.40.50.300">
    <property type="entry name" value="P-loop containing nucleotide triphosphate hydrolases"/>
    <property type="match status" value="2"/>
</dbReference>
<feature type="transmembrane region" description="Helical" evidence="10">
    <location>
        <begin position="194"/>
        <end position="216"/>
    </location>
</feature>
<dbReference type="Pfam" id="PF00664">
    <property type="entry name" value="ABC_membrane"/>
    <property type="match status" value="2"/>
</dbReference>
<keyword evidence="7 10" id="KW-1133">Transmembrane helix</keyword>
<dbReference type="PROSITE" id="PS50893">
    <property type="entry name" value="ABC_TRANSPORTER_2"/>
    <property type="match status" value="2"/>
</dbReference>